<dbReference type="GO" id="GO:0006355">
    <property type="term" value="P:regulation of DNA-templated transcription"/>
    <property type="evidence" value="ECO:0007669"/>
    <property type="project" value="InterPro"/>
</dbReference>
<sequence>MGTMDLGEKESLGGDDEGNENKRCCVDCRTTKTPLWRGGPAGPKSLCNACGIRYRKRMVSVMRLSKGPSEKIKRERTQSHNNNSHNSNTDSTTTNDTTNSTGVGRETDFNNKTLKFKVKLVELRNEVVKKRRCRRKRELGEEEQAAVLLMSLSCGSVFA</sequence>
<dbReference type="PANTHER" id="PTHR47172:SF9">
    <property type="entry name" value="GATA TRANSCRIPTION FACTOR 23"/>
    <property type="match status" value="1"/>
</dbReference>
<keyword evidence="2 9" id="KW-0863">Zinc-finger</keyword>
<dbReference type="EMBL" id="BTGU01000017">
    <property type="protein sequence ID" value="GMN43985.1"/>
    <property type="molecule type" value="Genomic_DNA"/>
</dbReference>
<dbReference type="Proteomes" id="UP001187192">
    <property type="component" value="Unassembled WGS sequence"/>
</dbReference>
<name>A0AA88A1M1_FICCA</name>
<dbReference type="PANTHER" id="PTHR47172">
    <property type="entry name" value="OS01G0976800 PROTEIN"/>
    <property type="match status" value="1"/>
</dbReference>
<dbReference type="AlphaFoldDB" id="A0AA88A1M1"/>
<evidence type="ECO:0000256" key="1">
    <source>
        <dbReference type="ARBA" id="ARBA00022723"/>
    </source>
</evidence>
<evidence type="ECO:0000256" key="5">
    <source>
        <dbReference type="ARBA" id="ARBA00023125"/>
    </source>
</evidence>
<dbReference type="InterPro" id="IPR013088">
    <property type="entry name" value="Znf_NHR/GATA"/>
</dbReference>
<gene>
    <name evidence="12" type="ORF">TIFTF001_013189</name>
</gene>
<evidence type="ECO:0000256" key="7">
    <source>
        <dbReference type="ARBA" id="ARBA00024019"/>
    </source>
</evidence>
<evidence type="ECO:0000256" key="6">
    <source>
        <dbReference type="ARBA" id="ARBA00023163"/>
    </source>
</evidence>
<feature type="compositionally biased region" description="Basic and acidic residues" evidence="10">
    <location>
        <begin position="68"/>
        <end position="78"/>
    </location>
</feature>
<dbReference type="Pfam" id="PF00320">
    <property type="entry name" value="GATA"/>
    <property type="match status" value="1"/>
</dbReference>
<comment type="caution">
    <text evidence="12">The sequence shown here is derived from an EMBL/GenBank/DDBJ whole genome shotgun (WGS) entry which is preliminary data.</text>
</comment>
<proteinExistence type="inferred from homology"/>
<feature type="region of interest" description="Disordered" evidence="10">
    <location>
        <begin position="62"/>
        <end position="106"/>
    </location>
</feature>
<reference evidence="12" key="1">
    <citation type="submission" date="2023-07" db="EMBL/GenBank/DDBJ databases">
        <title>draft genome sequence of fig (Ficus carica).</title>
        <authorList>
            <person name="Takahashi T."/>
            <person name="Nishimura K."/>
        </authorList>
    </citation>
    <scope>NUCLEOTIDE SEQUENCE</scope>
</reference>
<evidence type="ECO:0000256" key="9">
    <source>
        <dbReference type="PROSITE-ProRule" id="PRU00094"/>
    </source>
</evidence>
<keyword evidence="6" id="KW-0804">Transcription</keyword>
<comment type="similarity">
    <text evidence="7">Belongs to the type IV zinc-finger family. Class B subfamily.</text>
</comment>
<dbReference type="SMART" id="SM00401">
    <property type="entry name" value="ZnF_GATA"/>
    <property type="match status" value="1"/>
</dbReference>
<dbReference type="GO" id="GO:0008270">
    <property type="term" value="F:zinc ion binding"/>
    <property type="evidence" value="ECO:0007669"/>
    <property type="project" value="UniProtKB-KW"/>
</dbReference>
<protein>
    <recommendedName>
        <fullName evidence="11">GATA-type domain-containing protein</fullName>
    </recommendedName>
</protein>
<evidence type="ECO:0000256" key="2">
    <source>
        <dbReference type="ARBA" id="ARBA00022771"/>
    </source>
</evidence>
<keyword evidence="5" id="KW-0238">DNA-binding</keyword>
<accession>A0AA88A1M1</accession>
<keyword evidence="1" id="KW-0479">Metal-binding</keyword>
<evidence type="ECO:0000313" key="12">
    <source>
        <dbReference type="EMBL" id="GMN43985.1"/>
    </source>
</evidence>
<evidence type="ECO:0000256" key="8">
    <source>
        <dbReference type="ARBA" id="ARBA00037539"/>
    </source>
</evidence>
<organism evidence="12 13">
    <name type="scientific">Ficus carica</name>
    <name type="common">Common fig</name>
    <dbReference type="NCBI Taxonomy" id="3494"/>
    <lineage>
        <taxon>Eukaryota</taxon>
        <taxon>Viridiplantae</taxon>
        <taxon>Streptophyta</taxon>
        <taxon>Embryophyta</taxon>
        <taxon>Tracheophyta</taxon>
        <taxon>Spermatophyta</taxon>
        <taxon>Magnoliopsida</taxon>
        <taxon>eudicotyledons</taxon>
        <taxon>Gunneridae</taxon>
        <taxon>Pentapetalae</taxon>
        <taxon>rosids</taxon>
        <taxon>fabids</taxon>
        <taxon>Rosales</taxon>
        <taxon>Moraceae</taxon>
        <taxon>Ficeae</taxon>
        <taxon>Ficus</taxon>
    </lineage>
</organism>
<keyword evidence="13" id="KW-1185">Reference proteome</keyword>
<evidence type="ECO:0000256" key="4">
    <source>
        <dbReference type="ARBA" id="ARBA00023015"/>
    </source>
</evidence>
<dbReference type="InterPro" id="IPR000679">
    <property type="entry name" value="Znf_GATA"/>
</dbReference>
<feature type="compositionally biased region" description="Low complexity" evidence="10">
    <location>
        <begin position="79"/>
        <end position="101"/>
    </location>
</feature>
<comment type="function">
    <text evidence="8">Transcriptional regulator that specifically binds 5'-GATA-3' or 5'-GAT-3' motifs within gene promoters.</text>
</comment>
<dbReference type="SUPFAM" id="SSF57716">
    <property type="entry name" value="Glucocorticoid receptor-like (DNA-binding domain)"/>
    <property type="match status" value="1"/>
</dbReference>
<keyword evidence="3" id="KW-0862">Zinc</keyword>
<evidence type="ECO:0000256" key="10">
    <source>
        <dbReference type="SAM" id="MobiDB-lite"/>
    </source>
</evidence>
<evidence type="ECO:0000259" key="11">
    <source>
        <dbReference type="PROSITE" id="PS50114"/>
    </source>
</evidence>
<dbReference type="GO" id="GO:0043565">
    <property type="term" value="F:sequence-specific DNA binding"/>
    <property type="evidence" value="ECO:0007669"/>
    <property type="project" value="InterPro"/>
</dbReference>
<keyword evidence="4" id="KW-0805">Transcription regulation</keyword>
<dbReference type="CDD" id="cd00202">
    <property type="entry name" value="ZnF_GATA"/>
    <property type="match status" value="1"/>
</dbReference>
<feature type="domain" description="GATA-type" evidence="11">
    <location>
        <begin position="19"/>
        <end position="55"/>
    </location>
</feature>
<evidence type="ECO:0000313" key="13">
    <source>
        <dbReference type="Proteomes" id="UP001187192"/>
    </source>
</evidence>
<evidence type="ECO:0000256" key="3">
    <source>
        <dbReference type="ARBA" id="ARBA00022833"/>
    </source>
</evidence>
<dbReference type="PROSITE" id="PS50114">
    <property type="entry name" value="GATA_ZN_FINGER_2"/>
    <property type="match status" value="1"/>
</dbReference>
<dbReference type="Gene3D" id="3.30.50.10">
    <property type="entry name" value="Erythroid Transcription Factor GATA-1, subunit A"/>
    <property type="match status" value="1"/>
</dbReference>
<dbReference type="PROSITE" id="PS00344">
    <property type="entry name" value="GATA_ZN_FINGER_1"/>
    <property type="match status" value="1"/>
</dbReference>